<protein>
    <submittedName>
        <fullName evidence="1">Uncharacterized protein</fullName>
    </submittedName>
</protein>
<dbReference type="AlphaFoldDB" id="A0A4Y2P3H2"/>
<accession>A0A4Y2P3H2</accession>
<comment type="caution">
    <text evidence="1">The sequence shown here is derived from an EMBL/GenBank/DDBJ whole genome shotgun (WGS) entry which is preliminary data.</text>
</comment>
<dbReference type="Proteomes" id="UP000499080">
    <property type="component" value="Unassembled WGS sequence"/>
</dbReference>
<organism evidence="1 2">
    <name type="scientific">Araneus ventricosus</name>
    <name type="common">Orbweaver spider</name>
    <name type="synonym">Epeira ventricosa</name>
    <dbReference type="NCBI Taxonomy" id="182803"/>
    <lineage>
        <taxon>Eukaryota</taxon>
        <taxon>Metazoa</taxon>
        <taxon>Ecdysozoa</taxon>
        <taxon>Arthropoda</taxon>
        <taxon>Chelicerata</taxon>
        <taxon>Arachnida</taxon>
        <taxon>Araneae</taxon>
        <taxon>Araneomorphae</taxon>
        <taxon>Entelegynae</taxon>
        <taxon>Araneoidea</taxon>
        <taxon>Araneidae</taxon>
        <taxon>Araneus</taxon>
    </lineage>
</organism>
<evidence type="ECO:0000313" key="1">
    <source>
        <dbReference type="EMBL" id="GBN45549.1"/>
    </source>
</evidence>
<evidence type="ECO:0000313" key="2">
    <source>
        <dbReference type="Proteomes" id="UP000499080"/>
    </source>
</evidence>
<gene>
    <name evidence="1" type="ORF">AVEN_170205_1</name>
</gene>
<dbReference type="EMBL" id="BGPR01010321">
    <property type="protein sequence ID" value="GBN45549.1"/>
    <property type="molecule type" value="Genomic_DNA"/>
</dbReference>
<proteinExistence type="predicted"/>
<reference evidence="1 2" key="1">
    <citation type="journal article" date="2019" name="Sci. Rep.">
        <title>Orb-weaving spider Araneus ventricosus genome elucidates the spidroin gene catalogue.</title>
        <authorList>
            <person name="Kono N."/>
            <person name="Nakamura H."/>
            <person name="Ohtoshi R."/>
            <person name="Moran D.A.P."/>
            <person name="Shinohara A."/>
            <person name="Yoshida Y."/>
            <person name="Fujiwara M."/>
            <person name="Mori M."/>
            <person name="Tomita M."/>
            <person name="Arakawa K."/>
        </authorList>
    </citation>
    <scope>NUCLEOTIDE SEQUENCE [LARGE SCALE GENOMIC DNA]</scope>
</reference>
<name>A0A4Y2P3H2_ARAVE</name>
<keyword evidence="2" id="KW-1185">Reference proteome</keyword>
<sequence length="124" mass="13954">MNGTRKRRKTVEAMIPEDTTDQRLFEDCIGACVKRDPLSPACMIQGSAGVCTPQVVRTFLQGVGDRPILARERFSKRKKSAPLDYLASTGRRITPYSYRKCLIPAVYAPRVEFARWFCSSYSAA</sequence>